<name>A0A2P7U0D8_9NEIS</name>
<dbReference type="Proteomes" id="UP000241868">
    <property type="component" value="Unassembled WGS sequence"/>
</dbReference>
<protein>
    <recommendedName>
        <fullName evidence="4">IS256 family transposase</fullName>
    </recommendedName>
</protein>
<accession>A0A2P7U0D8</accession>
<evidence type="ECO:0000313" key="3">
    <source>
        <dbReference type="Proteomes" id="UP000241868"/>
    </source>
</evidence>
<dbReference type="EMBL" id="PXYY01000030">
    <property type="protein sequence ID" value="PSJ80434.1"/>
    <property type="molecule type" value="Genomic_DNA"/>
</dbReference>
<dbReference type="AlphaFoldDB" id="A0A2P7U0D8"/>
<comment type="caution">
    <text evidence="2">The sequence shown here is derived from an EMBL/GenBank/DDBJ whole genome shotgun (WGS) entry which is preliminary data.</text>
</comment>
<dbReference type="OrthoDB" id="165209at2"/>
<reference evidence="2 3" key="1">
    <citation type="submission" date="2018-03" db="EMBL/GenBank/DDBJ databases">
        <title>Neisseria weixii sp. nov., isolated from the intestinal contents of Tibetan Plateau pika (Ochotona curzoniae) in Yushu, Qinghai Province, China.</title>
        <authorList>
            <person name="Gui Z."/>
        </authorList>
    </citation>
    <scope>NUCLEOTIDE SEQUENCE [LARGE SCALE GENOMIC DNA]</scope>
    <source>
        <strain evidence="2 3">ATCC 51483</strain>
    </source>
</reference>
<proteinExistence type="predicted"/>
<sequence length="89" mass="9824">MTKPAFDFETALRHLQSGQALTGKDGPLTPPIKQPAKAALEAETGQYLEQKQLQPGRRNGHSKKTVKTGSGSFEPQTVKKNQTRLTRHE</sequence>
<gene>
    <name evidence="2" type="ORF">C7N83_06195</name>
</gene>
<keyword evidence="3" id="KW-1185">Reference proteome</keyword>
<evidence type="ECO:0008006" key="4">
    <source>
        <dbReference type="Google" id="ProtNLM"/>
    </source>
</evidence>
<feature type="compositionally biased region" description="Polar residues" evidence="1">
    <location>
        <begin position="67"/>
        <end position="80"/>
    </location>
</feature>
<evidence type="ECO:0000313" key="2">
    <source>
        <dbReference type="EMBL" id="PSJ80434.1"/>
    </source>
</evidence>
<feature type="region of interest" description="Disordered" evidence="1">
    <location>
        <begin position="49"/>
        <end position="89"/>
    </location>
</feature>
<evidence type="ECO:0000256" key="1">
    <source>
        <dbReference type="SAM" id="MobiDB-lite"/>
    </source>
</evidence>
<organism evidence="2 3">
    <name type="scientific">Neisseria iguanae</name>
    <dbReference type="NCBI Taxonomy" id="90242"/>
    <lineage>
        <taxon>Bacteria</taxon>
        <taxon>Pseudomonadati</taxon>
        <taxon>Pseudomonadota</taxon>
        <taxon>Betaproteobacteria</taxon>
        <taxon>Neisseriales</taxon>
        <taxon>Neisseriaceae</taxon>
        <taxon>Neisseria</taxon>
    </lineage>
</organism>